<evidence type="ECO:0000313" key="3">
    <source>
        <dbReference type="Proteomes" id="UP000807025"/>
    </source>
</evidence>
<organism evidence="2 3">
    <name type="scientific">Pleurotus eryngii</name>
    <name type="common">Boletus of the steppes</name>
    <dbReference type="NCBI Taxonomy" id="5323"/>
    <lineage>
        <taxon>Eukaryota</taxon>
        <taxon>Fungi</taxon>
        <taxon>Dikarya</taxon>
        <taxon>Basidiomycota</taxon>
        <taxon>Agaricomycotina</taxon>
        <taxon>Agaricomycetes</taxon>
        <taxon>Agaricomycetidae</taxon>
        <taxon>Agaricales</taxon>
        <taxon>Pleurotineae</taxon>
        <taxon>Pleurotaceae</taxon>
        <taxon>Pleurotus</taxon>
    </lineage>
</organism>
<comment type="caution">
    <text evidence="2">The sequence shown here is derived from an EMBL/GenBank/DDBJ whole genome shotgun (WGS) entry which is preliminary data.</text>
</comment>
<proteinExistence type="predicted"/>
<protein>
    <submittedName>
        <fullName evidence="2">Uncharacterized protein</fullName>
    </submittedName>
</protein>
<gene>
    <name evidence="2" type="ORF">BDN71DRAFT_1458999</name>
</gene>
<dbReference type="Proteomes" id="UP000807025">
    <property type="component" value="Unassembled WGS sequence"/>
</dbReference>
<evidence type="ECO:0000313" key="2">
    <source>
        <dbReference type="EMBL" id="KAF9486952.1"/>
    </source>
</evidence>
<reference evidence="2" key="1">
    <citation type="submission" date="2020-11" db="EMBL/GenBank/DDBJ databases">
        <authorList>
            <consortium name="DOE Joint Genome Institute"/>
            <person name="Ahrendt S."/>
            <person name="Riley R."/>
            <person name="Andreopoulos W."/>
            <person name="Labutti K."/>
            <person name="Pangilinan J."/>
            <person name="Ruiz-Duenas F.J."/>
            <person name="Barrasa J.M."/>
            <person name="Sanchez-Garcia M."/>
            <person name="Camarero S."/>
            <person name="Miyauchi S."/>
            <person name="Serrano A."/>
            <person name="Linde D."/>
            <person name="Babiker R."/>
            <person name="Drula E."/>
            <person name="Ayuso-Fernandez I."/>
            <person name="Pacheco R."/>
            <person name="Padilla G."/>
            <person name="Ferreira P."/>
            <person name="Barriuso J."/>
            <person name="Kellner H."/>
            <person name="Castanera R."/>
            <person name="Alfaro M."/>
            <person name="Ramirez L."/>
            <person name="Pisabarro A.G."/>
            <person name="Kuo A."/>
            <person name="Tritt A."/>
            <person name="Lipzen A."/>
            <person name="He G."/>
            <person name="Yan M."/>
            <person name="Ng V."/>
            <person name="Cullen D."/>
            <person name="Martin F."/>
            <person name="Rosso M.-N."/>
            <person name="Henrissat B."/>
            <person name="Hibbett D."/>
            <person name="Martinez A.T."/>
            <person name="Grigoriev I.V."/>
        </authorList>
    </citation>
    <scope>NUCLEOTIDE SEQUENCE</scope>
    <source>
        <strain evidence="2">ATCC 90797</strain>
    </source>
</reference>
<dbReference type="AlphaFoldDB" id="A0A9P6D115"/>
<evidence type="ECO:0000256" key="1">
    <source>
        <dbReference type="SAM" id="MobiDB-lite"/>
    </source>
</evidence>
<name>A0A9P6D115_PLEER</name>
<feature type="region of interest" description="Disordered" evidence="1">
    <location>
        <begin position="1"/>
        <end position="21"/>
    </location>
</feature>
<accession>A0A9P6D115</accession>
<sequence>MECAGPSSGKDNSIMPADSKQYLHTQHQQRRILLQVGAMVNLGRYAATMEYAKTAPA</sequence>
<dbReference type="EMBL" id="MU154849">
    <property type="protein sequence ID" value="KAF9486952.1"/>
    <property type="molecule type" value="Genomic_DNA"/>
</dbReference>
<keyword evidence="3" id="KW-1185">Reference proteome</keyword>